<dbReference type="SUPFAM" id="SSF47203">
    <property type="entry name" value="Acyl-CoA dehydrogenase C-terminal domain-like"/>
    <property type="match status" value="1"/>
</dbReference>
<evidence type="ECO:0000313" key="9">
    <source>
        <dbReference type="Proteomes" id="UP000639516"/>
    </source>
</evidence>
<dbReference type="PANTHER" id="PTHR43884:SF20">
    <property type="entry name" value="ACYL-COA DEHYDROGENASE FADE28"/>
    <property type="match status" value="1"/>
</dbReference>
<evidence type="ECO:0000256" key="2">
    <source>
        <dbReference type="ARBA" id="ARBA00009347"/>
    </source>
</evidence>
<dbReference type="SUPFAM" id="SSF56645">
    <property type="entry name" value="Acyl-CoA dehydrogenase NM domain-like"/>
    <property type="match status" value="1"/>
</dbReference>
<evidence type="ECO:0000256" key="1">
    <source>
        <dbReference type="ARBA" id="ARBA00001974"/>
    </source>
</evidence>
<keyword evidence="9" id="KW-1185">Reference proteome</keyword>
<reference evidence="8 9" key="1">
    <citation type="journal article" date="2020" name="Arch. Microbiol.">
        <title>Bradyrhizobium campsiandrae sp. nov., a nitrogen-fixing bacterial strain isolated from a native leguminous tree from the Amazon adapted to flooded conditions.</title>
        <authorList>
            <person name="Cabral Michel D."/>
            <person name="Martins da Costa E."/>
            <person name="Azarias Guimaraes A."/>
            <person name="Soares de Carvalho T."/>
            <person name="Santos de Castro Caputo P."/>
            <person name="Willems A."/>
            <person name="de Souza Moreira F.M."/>
        </authorList>
    </citation>
    <scope>NUCLEOTIDE SEQUENCE [LARGE SCALE GENOMIC DNA]</scope>
    <source>
        <strain evidence="9">INPA 384B</strain>
    </source>
</reference>
<dbReference type="Proteomes" id="UP000639516">
    <property type="component" value="Unassembled WGS sequence"/>
</dbReference>
<dbReference type="Gene3D" id="1.10.540.10">
    <property type="entry name" value="Acyl-CoA dehydrogenase/oxidase, N-terminal domain"/>
    <property type="match status" value="1"/>
</dbReference>
<comment type="similarity">
    <text evidence="2">Belongs to the acyl-CoA dehydrogenase family.</text>
</comment>
<evidence type="ECO:0000259" key="7">
    <source>
        <dbReference type="Pfam" id="PF02771"/>
    </source>
</evidence>
<keyword evidence="4" id="KW-0274">FAD</keyword>
<dbReference type="EMBL" id="JAATTO010000106">
    <property type="protein sequence ID" value="MBC9984316.1"/>
    <property type="molecule type" value="Genomic_DNA"/>
</dbReference>
<sequence length="356" mass="37498">MLRASVRTLLERAGGIARARNARENGWDRRVMSQLADAGVLGVAARESVGGLGMGLMAAGVISEEVGRALAPEPVVPAIALAIGMMQRVCPGDTTLAVAITGEIASAFAWQERGPRGYPDQMACRFDGKALNGSKAWVAGAVGADQLLVVAQNNSQPVLVALDADGKGIYSEPRRQSDGSQLCDIDFVDAPAKVLAEGSVVSEALSGVVADATALAAAELVGVSAKALELTLDYVKTREQFGKPIGSFQVIQHRAVDLYVSQQVAEAGVSEALARMHVCTDPRARTREASRAKARACSTAKKITRESIQLHGAVGYADEFDIGLFLNRALVLSAWLGDAAYHRAQWMDAVEAKADD</sequence>
<dbReference type="InterPro" id="IPR013786">
    <property type="entry name" value="AcylCoA_DH/ox_N"/>
</dbReference>
<keyword evidence="5" id="KW-0560">Oxidoreductase</keyword>
<evidence type="ECO:0000256" key="4">
    <source>
        <dbReference type="ARBA" id="ARBA00022827"/>
    </source>
</evidence>
<dbReference type="Gene3D" id="1.20.140.10">
    <property type="entry name" value="Butyryl-CoA Dehydrogenase, subunit A, domain 3"/>
    <property type="match status" value="1"/>
</dbReference>
<dbReference type="Pfam" id="PF02771">
    <property type="entry name" value="Acyl-CoA_dh_N"/>
    <property type="match status" value="1"/>
</dbReference>
<dbReference type="InterPro" id="IPR036250">
    <property type="entry name" value="AcylCo_DH-like_C"/>
</dbReference>
<dbReference type="InterPro" id="IPR046373">
    <property type="entry name" value="Acyl-CoA_Oxase/DH_mid-dom_sf"/>
</dbReference>
<name>A0ABR7UL36_9BRAD</name>
<dbReference type="InterPro" id="IPR009100">
    <property type="entry name" value="AcylCoA_DH/oxidase_NM_dom_sf"/>
</dbReference>
<comment type="cofactor">
    <cofactor evidence="1">
        <name>FAD</name>
        <dbReference type="ChEBI" id="CHEBI:57692"/>
    </cofactor>
</comment>
<accession>A0ABR7UL36</accession>
<keyword evidence="3" id="KW-0285">Flavoprotein</keyword>
<evidence type="ECO:0000259" key="6">
    <source>
        <dbReference type="Pfam" id="PF00441"/>
    </source>
</evidence>
<proteinExistence type="inferred from homology"/>
<feature type="domain" description="Acyl-CoA dehydrogenase/oxidase C-terminal" evidence="6">
    <location>
        <begin position="215"/>
        <end position="346"/>
    </location>
</feature>
<dbReference type="Gene3D" id="2.40.110.10">
    <property type="entry name" value="Butyryl-CoA Dehydrogenase, subunit A, domain 2"/>
    <property type="match status" value="1"/>
</dbReference>
<evidence type="ECO:0000256" key="3">
    <source>
        <dbReference type="ARBA" id="ARBA00022630"/>
    </source>
</evidence>
<dbReference type="PANTHER" id="PTHR43884">
    <property type="entry name" value="ACYL-COA DEHYDROGENASE"/>
    <property type="match status" value="1"/>
</dbReference>
<dbReference type="InterPro" id="IPR009075">
    <property type="entry name" value="AcylCo_DH/oxidase_C"/>
</dbReference>
<evidence type="ECO:0000256" key="5">
    <source>
        <dbReference type="ARBA" id="ARBA00023002"/>
    </source>
</evidence>
<organism evidence="8 9">
    <name type="scientific">Bradyrhizobium campsiandrae</name>
    <dbReference type="NCBI Taxonomy" id="1729892"/>
    <lineage>
        <taxon>Bacteria</taxon>
        <taxon>Pseudomonadati</taxon>
        <taxon>Pseudomonadota</taxon>
        <taxon>Alphaproteobacteria</taxon>
        <taxon>Hyphomicrobiales</taxon>
        <taxon>Nitrobacteraceae</taxon>
        <taxon>Bradyrhizobium</taxon>
    </lineage>
</organism>
<protein>
    <submittedName>
        <fullName evidence="8">Acyl-CoA dehydrogenase family protein</fullName>
    </submittedName>
</protein>
<comment type="caution">
    <text evidence="8">The sequence shown here is derived from an EMBL/GenBank/DDBJ whole genome shotgun (WGS) entry which is preliminary data.</text>
</comment>
<gene>
    <name evidence="8" type="ORF">HA482_39700</name>
</gene>
<evidence type="ECO:0000313" key="8">
    <source>
        <dbReference type="EMBL" id="MBC9984316.1"/>
    </source>
</evidence>
<dbReference type="InterPro" id="IPR037069">
    <property type="entry name" value="AcylCoA_DH/ox_N_sf"/>
</dbReference>
<feature type="domain" description="Acyl-CoA dehydrogenase/oxidase N-terminal" evidence="7">
    <location>
        <begin position="1"/>
        <end position="85"/>
    </location>
</feature>
<dbReference type="RefSeq" id="WP_188103583.1">
    <property type="nucleotide sequence ID" value="NZ_JAATTO010000106.1"/>
</dbReference>
<dbReference type="Pfam" id="PF00441">
    <property type="entry name" value="Acyl-CoA_dh_1"/>
    <property type="match status" value="1"/>
</dbReference>